<feature type="compositionally biased region" description="Polar residues" evidence="1">
    <location>
        <begin position="296"/>
        <end position="311"/>
    </location>
</feature>
<dbReference type="EMBL" id="JALXTC010000019">
    <property type="protein sequence ID" value="MCT2117317.1"/>
    <property type="molecule type" value="Genomic_DNA"/>
</dbReference>
<protein>
    <submittedName>
        <fullName evidence="3">Uncharacterized protein</fullName>
    </submittedName>
</protein>
<dbReference type="RefSeq" id="WP_141763950.1">
    <property type="nucleotide sequence ID" value="NZ_JALXMA010000011.1"/>
</dbReference>
<feature type="compositionally biased region" description="Polar residues" evidence="1">
    <location>
        <begin position="544"/>
        <end position="574"/>
    </location>
</feature>
<gene>
    <name evidence="3" type="ORF">M3D93_06055</name>
</gene>
<reference evidence="3" key="1">
    <citation type="submission" date="2022-04" db="EMBL/GenBank/DDBJ databases">
        <title>Human microbiome associated bacterial genomes.</title>
        <authorList>
            <person name="Sandstrom S."/>
            <person name="Salamzade R."/>
            <person name="Kalan L.R."/>
        </authorList>
    </citation>
    <scope>NUCLEOTIDE SEQUENCE</scope>
    <source>
        <strain evidence="3">P3-SID1762</strain>
    </source>
</reference>
<sequence>MNATTSQVRRVVTVLSALVMVIGIGAVVQNVEPTEASWAEQVHGTSQFGMANIHAGNRFARAMSTYGFMDRAAKDHNVGPVSALRVSTDKEPRAITGPSTHSSSGAFPLYLLHLNTVGFSCSTVDVKKAECANGVPENFSNPTASAVSETQNLEVRTAFVGLDLVTYQNSTPIRATATCSPARGAATMTSAGSIILGRDTLLSDQIEVPVPGPNAESSNNRSWGSYDYTATMQHVRKEEPGYAMSQLRLRVNATGTDGAERWNLTLILAHAECGVDRALTDSPTRPTTGAWPALNARSSRISTPMAQQSAGRQPLVDQADGAEARAESESSESGLNNDPLDSVDTSLPTLADGARGDLADAMPTGTSAPVPSVTNAPLSGVQEPPAPTSPSSPSESAPPEAAAPTEGPQDPEQVRVGCEFAVVTRNGVELGTARIDDIVRTPGCGVELTLTIRTAAEAGPDRWASISPGDFAEVRPGGSIRKAGRVSSDCERSANSRVTALSAGREYEFVIAIALDDSAQRAMLRPDSTAGWVFDLPPLPKDAATTSQAPATNASPTPDASEPSVETSVNTAEA</sequence>
<feature type="transmembrane region" description="Helical" evidence="2">
    <location>
        <begin position="12"/>
        <end position="31"/>
    </location>
</feature>
<keyword evidence="2" id="KW-0812">Transmembrane</keyword>
<dbReference type="AlphaFoldDB" id="A0AAW5Q800"/>
<accession>A0AAW5Q800</accession>
<evidence type="ECO:0000256" key="1">
    <source>
        <dbReference type="SAM" id="MobiDB-lite"/>
    </source>
</evidence>
<evidence type="ECO:0000256" key="2">
    <source>
        <dbReference type="SAM" id="Phobius"/>
    </source>
</evidence>
<feature type="compositionally biased region" description="Low complexity" evidence="1">
    <location>
        <begin position="391"/>
        <end position="406"/>
    </location>
</feature>
<dbReference type="Proteomes" id="UP001206890">
    <property type="component" value="Unassembled WGS sequence"/>
</dbReference>
<organism evidence="3 4">
    <name type="scientific">Dietzia cinnamea</name>
    <dbReference type="NCBI Taxonomy" id="321318"/>
    <lineage>
        <taxon>Bacteria</taxon>
        <taxon>Bacillati</taxon>
        <taxon>Actinomycetota</taxon>
        <taxon>Actinomycetes</taxon>
        <taxon>Mycobacteriales</taxon>
        <taxon>Dietziaceae</taxon>
        <taxon>Dietzia</taxon>
    </lineage>
</organism>
<evidence type="ECO:0000313" key="4">
    <source>
        <dbReference type="Proteomes" id="UP001206890"/>
    </source>
</evidence>
<evidence type="ECO:0000313" key="3">
    <source>
        <dbReference type="EMBL" id="MCT2117317.1"/>
    </source>
</evidence>
<feature type="region of interest" description="Disordered" evidence="1">
    <location>
        <begin position="535"/>
        <end position="574"/>
    </location>
</feature>
<keyword evidence="2" id="KW-1133">Transmembrane helix</keyword>
<proteinExistence type="predicted"/>
<name>A0AAW5Q800_9ACTN</name>
<feature type="region of interest" description="Disordered" evidence="1">
    <location>
        <begin position="278"/>
        <end position="413"/>
    </location>
</feature>
<comment type="caution">
    <text evidence="3">The sequence shown here is derived from an EMBL/GenBank/DDBJ whole genome shotgun (WGS) entry which is preliminary data.</text>
</comment>
<keyword evidence="2" id="KW-0472">Membrane</keyword>
<feature type="compositionally biased region" description="Polar residues" evidence="1">
    <location>
        <begin position="364"/>
        <end position="377"/>
    </location>
</feature>